<dbReference type="InterPro" id="IPR013762">
    <property type="entry name" value="Integrase-like_cat_sf"/>
</dbReference>
<sequence>MKFVEPIRDIEKIEEMKSYLKRTNARNHMLFVFGIYSTLRISDMLPIKKKDVLGERLLLVEKKTLKKKEILISPKLRKELKPFIADLDDDDYLFKSRKGVNKPISRTTAYRVIRAAGEECGLSRIGTHSMRKTFGYHFYERTKNIALLQELYSHSSEEVTKRYIGINQDIMDKAIRNFDY</sequence>
<dbReference type="Proteomes" id="UP001549104">
    <property type="component" value="Unassembled WGS sequence"/>
</dbReference>
<dbReference type="RefSeq" id="WP_354313827.1">
    <property type="nucleotide sequence ID" value="NZ_JBEPME010000005.1"/>
</dbReference>
<feature type="domain" description="Tyr recombinase" evidence="2">
    <location>
        <begin position="1"/>
        <end position="176"/>
    </location>
</feature>
<proteinExistence type="predicted"/>
<keyword evidence="1" id="KW-0233">DNA recombination</keyword>
<dbReference type="SUPFAM" id="SSF56349">
    <property type="entry name" value="DNA breaking-rejoining enzymes"/>
    <property type="match status" value="1"/>
</dbReference>
<reference evidence="3 4" key="1">
    <citation type="submission" date="2024-06" db="EMBL/GenBank/DDBJ databases">
        <title>Sorghum-associated microbial communities from plants grown in Nebraska, USA.</title>
        <authorList>
            <person name="Schachtman D."/>
        </authorList>
    </citation>
    <scope>NUCLEOTIDE SEQUENCE [LARGE SCALE GENOMIC DNA]</scope>
    <source>
        <strain evidence="3 4">1288</strain>
    </source>
</reference>
<accession>A0ABV2KAN6</accession>
<dbReference type="EMBL" id="JBEPME010000005">
    <property type="protein sequence ID" value="MET3658149.1"/>
    <property type="molecule type" value="Genomic_DNA"/>
</dbReference>
<dbReference type="InterPro" id="IPR002104">
    <property type="entry name" value="Integrase_catalytic"/>
</dbReference>
<dbReference type="InterPro" id="IPR050090">
    <property type="entry name" value="Tyrosine_recombinase_XerCD"/>
</dbReference>
<evidence type="ECO:0000313" key="4">
    <source>
        <dbReference type="Proteomes" id="UP001549104"/>
    </source>
</evidence>
<dbReference type="PANTHER" id="PTHR30349:SF82">
    <property type="entry name" value="INTEGRASE_RECOMBINASE YOEC-RELATED"/>
    <property type="match status" value="1"/>
</dbReference>
<evidence type="ECO:0000313" key="3">
    <source>
        <dbReference type="EMBL" id="MET3658149.1"/>
    </source>
</evidence>
<keyword evidence="4" id="KW-1185">Reference proteome</keyword>
<comment type="caution">
    <text evidence="3">The sequence shown here is derived from an EMBL/GenBank/DDBJ whole genome shotgun (WGS) entry which is preliminary data.</text>
</comment>
<dbReference type="Pfam" id="PF00589">
    <property type="entry name" value="Phage_integrase"/>
    <property type="match status" value="1"/>
</dbReference>
<dbReference type="InterPro" id="IPR011010">
    <property type="entry name" value="DNA_brk_join_enz"/>
</dbReference>
<dbReference type="Gene3D" id="1.10.443.10">
    <property type="entry name" value="Intergrase catalytic core"/>
    <property type="match status" value="1"/>
</dbReference>
<dbReference type="PANTHER" id="PTHR30349">
    <property type="entry name" value="PHAGE INTEGRASE-RELATED"/>
    <property type="match status" value="1"/>
</dbReference>
<dbReference type="CDD" id="cd01192">
    <property type="entry name" value="INT_C_like_3"/>
    <property type="match status" value="1"/>
</dbReference>
<dbReference type="PROSITE" id="PS51898">
    <property type="entry name" value="TYR_RECOMBINASE"/>
    <property type="match status" value="1"/>
</dbReference>
<organism evidence="3 4">
    <name type="scientific">Sporosarcina psychrophila</name>
    <name type="common">Bacillus psychrophilus</name>
    <dbReference type="NCBI Taxonomy" id="1476"/>
    <lineage>
        <taxon>Bacteria</taxon>
        <taxon>Bacillati</taxon>
        <taxon>Bacillota</taxon>
        <taxon>Bacilli</taxon>
        <taxon>Bacillales</taxon>
        <taxon>Caryophanaceae</taxon>
        <taxon>Sporosarcina</taxon>
    </lineage>
</organism>
<gene>
    <name evidence="3" type="ORF">ABIC55_003266</name>
</gene>
<name>A0ABV2KAN6_SPOPS</name>
<evidence type="ECO:0000256" key="1">
    <source>
        <dbReference type="ARBA" id="ARBA00023172"/>
    </source>
</evidence>
<evidence type="ECO:0000259" key="2">
    <source>
        <dbReference type="PROSITE" id="PS51898"/>
    </source>
</evidence>
<protein>
    <submittedName>
        <fullName evidence="3">Integrase</fullName>
    </submittedName>
</protein>